<evidence type="ECO:0000313" key="1">
    <source>
        <dbReference type="EMBL" id="CAA6826255.1"/>
    </source>
</evidence>
<protein>
    <submittedName>
        <fullName evidence="1">Uncharacterized protein</fullName>
    </submittedName>
</protein>
<dbReference type="AlphaFoldDB" id="A0A6S6U3K4"/>
<organism evidence="1">
    <name type="scientific">uncultured Aureispira sp</name>
    <dbReference type="NCBI Taxonomy" id="1331704"/>
    <lineage>
        <taxon>Bacteria</taxon>
        <taxon>Pseudomonadati</taxon>
        <taxon>Bacteroidota</taxon>
        <taxon>Saprospiria</taxon>
        <taxon>Saprospirales</taxon>
        <taxon>Saprospiraceae</taxon>
        <taxon>Aureispira</taxon>
        <taxon>environmental samples</taxon>
    </lineage>
</organism>
<name>A0A6S6U3K4_9BACT</name>
<sequence>MNFIKMEETVMENYTSCTIENK</sequence>
<reference evidence="1" key="1">
    <citation type="submission" date="2020-01" db="EMBL/GenBank/DDBJ databases">
        <authorList>
            <person name="Meier V. D."/>
            <person name="Meier V D."/>
        </authorList>
    </citation>
    <scope>NUCLEOTIDE SEQUENCE</scope>
    <source>
        <strain evidence="1">HLG_WM_MAG_10</strain>
    </source>
</reference>
<feature type="non-terminal residue" evidence="1">
    <location>
        <position position="22"/>
    </location>
</feature>
<accession>A0A6S6U3K4</accession>
<gene>
    <name evidence="1" type="ORF">HELGO_WM50745</name>
</gene>
<proteinExistence type="predicted"/>
<dbReference type="EMBL" id="CACVAQ010000376">
    <property type="protein sequence ID" value="CAA6826255.1"/>
    <property type="molecule type" value="Genomic_DNA"/>
</dbReference>